<gene>
    <name evidence="1" type="ORF">O181_007161</name>
</gene>
<accession>A0A9Q3BKC0</accession>
<sequence length="150" mass="17408">MDATVTKDNNNNISDKIGYKSPYLATSIRNTTNFSKRNNKNVSSSINKETNKTSKIEKNCLKINDSSNNFRISNSIQDYIQKSLQDQQISTTQLESIKIIELLKRLYQEIELYELLHQETFNMLGSQRNLILKKGGPFRELLIEQEFKIL</sequence>
<dbReference type="EMBL" id="AVOT02001583">
    <property type="protein sequence ID" value="MBW0467446.1"/>
    <property type="molecule type" value="Genomic_DNA"/>
</dbReference>
<evidence type="ECO:0000313" key="1">
    <source>
        <dbReference type="EMBL" id="MBW0467446.1"/>
    </source>
</evidence>
<comment type="caution">
    <text evidence="1">The sequence shown here is derived from an EMBL/GenBank/DDBJ whole genome shotgun (WGS) entry which is preliminary data.</text>
</comment>
<keyword evidence="2" id="KW-1185">Reference proteome</keyword>
<protein>
    <submittedName>
        <fullName evidence="1">Uncharacterized protein</fullName>
    </submittedName>
</protein>
<organism evidence="1 2">
    <name type="scientific">Austropuccinia psidii MF-1</name>
    <dbReference type="NCBI Taxonomy" id="1389203"/>
    <lineage>
        <taxon>Eukaryota</taxon>
        <taxon>Fungi</taxon>
        <taxon>Dikarya</taxon>
        <taxon>Basidiomycota</taxon>
        <taxon>Pucciniomycotina</taxon>
        <taxon>Pucciniomycetes</taxon>
        <taxon>Pucciniales</taxon>
        <taxon>Sphaerophragmiaceae</taxon>
        <taxon>Austropuccinia</taxon>
    </lineage>
</organism>
<reference evidence="1" key="1">
    <citation type="submission" date="2021-03" db="EMBL/GenBank/DDBJ databases">
        <title>Draft genome sequence of rust myrtle Austropuccinia psidii MF-1, a brazilian biotype.</title>
        <authorList>
            <person name="Quecine M.C."/>
            <person name="Pachon D.M.R."/>
            <person name="Bonatelli M.L."/>
            <person name="Correr F.H."/>
            <person name="Franceschini L.M."/>
            <person name="Leite T.F."/>
            <person name="Margarido G.R.A."/>
            <person name="Almeida C.A."/>
            <person name="Ferrarezi J.A."/>
            <person name="Labate C.A."/>
        </authorList>
    </citation>
    <scope>NUCLEOTIDE SEQUENCE</scope>
    <source>
        <strain evidence="1">MF-1</strain>
    </source>
</reference>
<dbReference type="AlphaFoldDB" id="A0A9Q3BKC0"/>
<proteinExistence type="predicted"/>
<name>A0A9Q3BKC0_9BASI</name>
<evidence type="ECO:0000313" key="2">
    <source>
        <dbReference type="Proteomes" id="UP000765509"/>
    </source>
</evidence>
<dbReference type="Proteomes" id="UP000765509">
    <property type="component" value="Unassembled WGS sequence"/>
</dbReference>